<dbReference type="OrthoDB" id="10265800at2759"/>
<dbReference type="InterPro" id="IPR038885">
    <property type="entry name" value="PLB1"/>
</dbReference>
<dbReference type="PANTHER" id="PTHR21325">
    <property type="entry name" value="PHOSPHOLIPASE B, PLB1"/>
    <property type="match status" value="1"/>
</dbReference>
<dbReference type="GO" id="GO:0050253">
    <property type="term" value="F:retinyl-palmitate esterase activity"/>
    <property type="evidence" value="ECO:0007669"/>
    <property type="project" value="TreeGrafter"/>
</dbReference>
<dbReference type="GO" id="GO:0004623">
    <property type="term" value="F:phospholipase A2 activity"/>
    <property type="evidence" value="ECO:0007669"/>
    <property type="project" value="TreeGrafter"/>
</dbReference>
<feature type="signal peptide" evidence="2">
    <location>
        <begin position="1"/>
        <end position="16"/>
    </location>
</feature>
<dbReference type="GO" id="GO:0031526">
    <property type="term" value="C:brush border membrane"/>
    <property type="evidence" value="ECO:0007669"/>
    <property type="project" value="TreeGrafter"/>
</dbReference>
<dbReference type="GeneID" id="106531793"/>
<evidence type="ECO:0000313" key="4">
    <source>
        <dbReference type="RefSeq" id="XP_013883172.1"/>
    </source>
</evidence>
<reference evidence="4" key="1">
    <citation type="submission" date="2025-08" db="UniProtKB">
        <authorList>
            <consortium name="RefSeq"/>
        </authorList>
    </citation>
    <scope>IDENTIFICATION</scope>
    <source>
        <strain evidence="4">Quisiro</strain>
        <tissue evidence="4">Liver</tissue>
    </source>
</reference>
<dbReference type="PROSITE" id="PS51257">
    <property type="entry name" value="PROKAR_LIPOPROTEIN"/>
    <property type="match status" value="1"/>
</dbReference>
<dbReference type="InParanoid" id="A0A2I4CT54"/>
<dbReference type="GO" id="GO:0006644">
    <property type="term" value="P:phospholipid metabolic process"/>
    <property type="evidence" value="ECO:0007669"/>
    <property type="project" value="TreeGrafter"/>
</dbReference>
<feature type="region of interest" description="Disordered" evidence="1">
    <location>
        <begin position="31"/>
        <end position="50"/>
    </location>
</feature>
<keyword evidence="3" id="KW-1185">Reference proteome</keyword>
<dbReference type="STRING" id="52670.A0A2I4CT54"/>
<dbReference type="Proteomes" id="UP000192220">
    <property type="component" value="Unplaced"/>
</dbReference>
<sequence length="169" mass="18095">MKRLLIVVVLCGVVSCSVTENALQQDNEVGIPPNTTEAVDETNPKKAQTEEKRHPLFQCPDMSPSPSVPTSVEFVKPADVKVIAALGDSWTTAFGANASSVFGLALEFRHLSWSIGGHRTCQDVITLPNILKLFNPDLIGASSGMSNAFRKTHIKDAGFNLAVTGDNTS</sequence>
<organism evidence="3 4">
    <name type="scientific">Austrofundulus limnaeus</name>
    <name type="common">Annual killifish</name>
    <dbReference type="NCBI Taxonomy" id="52670"/>
    <lineage>
        <taxon>Eukaryota</taxon>
        <taxon>Metazoa</taxon>
        <taxon>Chordata</taxon>
        <taxon>Craniata</taxon>
        <taxon>Vertebrata</taxon>
        <taxon>Euteleostomi</taxon>
        <taxon>Actinopterygii</taxon>
        <taxon>Neopterygii</taxon>
        <taxon>Teleostei</taxon>
        <taxon>Neoteleostei</taxon>
        <taxon>Acanthomorphata</taxon>
        <taxon>Ovalentaria</taxon>
        <taxon>Atherinomorphae</taxon>
        <taxon>Cyprinodontiformes</taxon>
        <taxon>Rivulidae</taxon>
        <taxon>Austrofundulus</taxon>
    </lineage>
</organism>
<dbReference type="AlphaFoldDB" id="A0A2I4CT54"/>
<protein>
    <submittedName>
        <fullName evidence="4">Phospholipase B1, membrane-associated-like</fullName>
    </submittedName>
</protein>
<dbReference type="RefSeq" id="XP_013883172.1">
    <property type="nucleotide sequence ID" value="XM_014027718.1"/>
</dbReference>
<dbReference type="PANTHER" id="PTHR21325:SF45">
    <property type="entry name" value="PHOSPHOLIPASE B1, MEMBRANE-ASSOCIATED"/>
    <property type="match status" value="1"/>
</dbReference>
<keyword evidence="2" id="KW-0732">Signal</keyword>
<dbReference type="KEGG" id="alim:106531793"/>
<evidence type="ECO:0000313" key="3">
    <source>
        <dbReference type="Proteomes" id="UP000192220"/>
    </source>
</evidence>
<dbReference type="SUPFAM" id="SSF52266">
    <property type="entry name" value="SGNH hydrolase"/>
    <property type="match status" value="1"/>
</dbReference>
<dbReference type="GO" id="GO:0004622">
    <property type="term" value="F:phosphatidylcholine lysophospholipase activity"/>
    <property type="evidence" value="ECO:0007669"/>
    <property type="project" value="TreeGrafter"/>
</dbReference>
<evidence type="ECO:0000256" key="1">
    <source>
        <dbReference type="SAM" id="MobiDB-lite"/>
    </source>
</evidence>
<evidence type="ECO:0000256" key="2">
    <source>
        <dbReference type="SAM" id="SignalP"/>
    </source>
</evidence>
<name>A0A2I4CT54_AUSLI</name>
<accession>A0A2I4CT54</accession>
<gene>
    <name evidence="4" type="primary">LOC106531793</name>
</gene>
<feature type="chain" id="PRO_5014146525" evidence="2">
    <location>
        <begin position="17"/>
        <end position="169"/>
    </location>
</feature>
<proteinExistence type="predicted"/>